<dbReference type="CDD" id="cd11072">
    <property type="entry name" value="CYP71-like"/>
    <property type="match status" value="1"/>
</dbReference>
<keyword evidence="2 7" id="KW-0349">Heme</keyword>
<feature type="binding site" description="axial binding residue" evidence="7">
    <location>
        <position position="458"/>
    </location>
    <ligand>
        <name>heme</name>
        <dbReference type="ChEBI" id="CHEBI:30413"/>
    </ligand>
    <ligandPart>
        <name>Fe</name>
        <dbReference type="ChEBI" id="CHEBI:18248"/>
    </ligandPart>
</feature>
<dbReference type="InterPro" id="IPR017972">
    <property type="entry name" value="Cyt_P450_CS"/>
</dbReference>
<dbReference type="InterPro" id="IPR001128">
    <property type="entry name" value="Cyt_P450"/>
</dbReference>
<sequence>MWPSSRKIIMIVPAMDHDLFFLCSAVILSLLAITFFHLLKPSPRLPPGPRNLPVIGSAHRLVDKLPHRALRDLADVHGPLMSLRVGQIPVVVVTSKEVAREVLKTHDAIFATRPKLMAGGIVAYNWEDILFSPTGDYWRKLRRLCNQEILSADRILSYQHIREEEVLNLINDIRAAGGSTPLDLTSKLHRVTNSIVSRAAFGMKSSKVDDFLAAIHQSFIYCSGFQIPDLFPSFTSILSFLTGMGRNLQSIHETIDGILEDIISEREEILKHGSANQATATEKNLVEVLLSLQGNGDFGFPITRNTIKAIILDMFAGGTDTSGSAMEWTMSELIMNPKVMKKLQTEIRSAFHDKKIITEADLRGSDLKYLKFVIKETLRLHPPGPILVPRESIEACVINGYTIPAKTRVIINSWAISRDPRYWENAEEFKPERFEGASIDFFGNNYEYTPFGSGRRMCPGYNYGLASMELTLAQLLHSFDWSLPNGINEVDMSEVVSLSLRRKAHLLVLATPYAFDS</sequence>
<accession>A0A368S775</accession>
<dbReference type="AlphaFoldDB" id="A0A368S775"/>
<dbReference type="InterPro" id="IPR036396">
    <property type="entry name" value="Cyt_P450_sf"/>
</dbReference>
<gene>
    <name evidence="10" type="ORF">SETIT_8G123500v2</name>
</gene>
<evidence type="ECO:0000256" key="7">
    <source>
        <dbReference type="PIRSR" id="PIRSR602401-1"/>
    </source>
</evidence>
<evidence type="ECO:0000256" key="8">
    <source>
        <dbReference type="RuleBase" id="RU000461"/>
    </source>
</evidence>
<name>A0A368S775_SETIT</name>
<keyword evidence="9" id="KW-0472">Membrane</keyword>
<dbReference type="PANTHER" id="PTHR47954">
    <property type="entry name" value="OS09G0275400 PROTEIN-RELATED"/>
    <property type="match status" value="1"/>
</dbReference>
<keyword evidence="9" id="KW-0812">Transmembrane</keyword>
<keyword evidence="4 8" id="KW-0560">Oxidoreductase</keyword>
<evidence type="ECO:0000256" key="9">
    <source>
        <dbReference type="SAM" id="Phobius"/>
    </source>
</evidence>
<dbReference type="PRINTS" id="PR00385">
    <property type="entry name" value="P450"/>
</dbReference>
<dbReference type="PANTHER" id="PTHR47954:SF3">
    <property type="entry name" value="OS12G0640200 PROTEIN"/>
    <property type="match status" value="1"/>
</dbReference>
<reference evidence="10" key="1">
    <citation type="journal article" date="2012" name="Nat. Biotechnol.">
        <title>Reference genome sequence of the model plant Setaria.</title>
        <authorList>
            <person name="Bennetzen J.L."/>
            <person name="Schmutz J."/>
            <person name="Wang H."/>
            <person name="Percifield R."/>
            <person name="Hawkins J."/>
            <person name="Pontaroli A.C."/>
            <person name="Estep M."/>
            <person name="Feng L."/>
            <person name="Vaughn J.N."/>
            <person name="Grimwood J."/>
            <person name="Jenkins J."/>
            <person name="Barry K."/>
            <person name="Lindquist E."/>
            <person name="Hellsten U."/>
            <person name="Deshpande S."/>
            <person name="Wang X."/>
            <person name="Wu X."/>
            <person name="Mitros T."/>
            <person name="Triplett J."/>
            <person name="Yang X."/>
            <person name="Ye C.Y."/>
            <person name="Mauro-Herrera M."/>
            <person name="Wang L."/>
            <person name="Li P."/>
            <person name="Sharma M."/>
            <person name="Sharma R."/>
            <person name="Ronald P.C."/>
            <person name="Panaud O."/>
            <person name="Kellogg E.A."/>
            <person name="Brutnell T.P."/>
            <person name="Doust A.N."/>
            <person name="Tuskan G.A."/>
            <person name="Rokhsar D."/>
            <person name="Devos K.M."/>
        </authorList>
    </citation>
    <scope>NUCLEOTIDE SEQUENCE [LARGE SCALE GENOMIC DNA]</scope>
    <source>
        <strain evidence="10">Yugu1</strain>
    </source>
</reference>
<evidence type="ECO:0000256" key="5">
    <source>
        <dbReference type="ARBA" id="ARBA00023004"/>
    </source>
</evidence>
<proteinExistence type="inferred from homology"/>
<dbReference type="EMBL" id="CM003535">
    <property type="protein sequence ID" value="RCV38204.1"/>
    <property type="molecule type" value="Genomic_DNA"/>
</dbReference>
<keyword evidence="5 7" id="KW-0408">Iron</keyword>
<dbReference type="PRINTS" id="PR00463">
    <property type="entry name" value="EP450I"/>
</dbReference>
<evidence type="ECO:0000256" key="4">
    <source>
        <dbReference type="ARBA" id="ARBA00023002"/>
    </source>
</evidence>
<keyword evidence="6 8" id="KW-0503">Monooxygenase</keyword>
<dbReference type="Pfam" id="PF00067">
    <property type="entry name" value="p450"/>
    <property type="match status" value="1"/>
</dbReference>
<dbReference type="InterPro" id="IPR002401">
    <property type="entry name" value="Cyt_P450_E_grp-I"/>
</dbReference>
<evidence type="ECO:0008006" key="11">
    <source>
        <dbReference type="Google" id="ProtNLM"/>
    </source>
</evidence>
<dbReference type="GO" id="GO:0016705">
    <property type="term" value="F:oxidoreductase activity, acting on paired donors, with incorporation or reduction of molecular oxygen"/>
    <property type="evidence" value="ECO:0007669"/>
    <property type="project" value="InterPro"/>
</dbReference>
<dbReference type="GO" id="GO:0020037">
    <property type="term" value="F:heme binding"/>
    <property type="evidence" value="ECO:0007669"/>
    <property type="project" value="InterPro"/>
</dbReference>
<evidence type="ECO:0000256" key="1">
    <source>
        <dbReference type="ARBA" id="ARBA00010617"/>
    </source>
</evidence>
<reference evidence="10" key="2">
    <citation type="submission" date="2015-07" db="EMBL/GenBank/DDBJ databases">
        <authorList>
            <person name="Noorani M."/>
        </authorList>
    </citation>
    <scope>NUCLEOTIDE SEQUENCE</scope>
    <source>
        <strain evidence="10">Yugu1</strain>
    </source>
</reference>
<feature type="transmembrane region" description="Helical" evidence="9">
    <location>
        <begin position="20"/>
        <end position="39"/>
    </location>
</feature>
<protein>
    <recommendedName>
        <fullName evidence="11">Cytochrome P450</fullName>
    </recommendedName>
</protein>
<dbReference type="FunFam" id="1.10.630.10:FF:000043">
    <property type="entry name" value="Cytochrome P450 99A2"/>
    <property type="match status" value="1"/>
</dbReference>
<dbReference type="SUPFAM" id="SSF48264">
    <property type="entry name" value="Cytochrome P450"/>
    <property type="match status" value="1"/>
</dbReference>
<dbReference type="OrthoDB" id="1470350at2759"/>
<dbReference type="STRING" id="4555.A0A368S775"/>
<evidence type="ECO:0000256" key="3">
    <source>
        <dbReference type="ARBA" id="ARBA00022723"/>
    </source>
</evidence>
<comment type="similarity">
    <text evidence="1 8">Belongs to the cytochrome P450 family.</text>
</comment>
<dbReference type="Gene3D" id="1.10.630.10">
    <property type="entry name" value="Cytochrome P450"/>
    <property type="match status" value="1"/>
</dbReference>
<keyword evidence="9" id="KW-1133">Transmembrane helix</keyword>
<evidence type="ECO:0000256" key="6">
    <source>
        <dbReference type="ARBA" id="ARBA00023033"/>
    </source>
</evidence>
<evidence type="ECO:0000313" key="10">
    <source>
        <dbReference type="EMBL" id="RCV38204.1"/>
    </source>
</evidence>
<comment type="cofactor">
    <cofactor evidence="7">
        <name>heme</name>
        <dbReference type="ChEBI" id="CHEBI:30413"/>
    </cofactor>
</comment>
<organism evidence="10">
    <name type="scientific">Setaria italica</name>
    <name type="common">Foxtail millet</name>
    <name type="synonym">Panicum italicum</name>
    <dbReference type="NCBI Taxonomy" id="4555"/>
    <lineage>
        <taxon>Eukaryota</taxon>
        <taxon>Viridiplantae</taxon>
        <taxon>Streptophyta</taxon>
        <taxon>Embryophyta</taxon>
        <taxon>Tracheophyta</taxon>
        <taxon>Spermatophyta</taxon>
        <taxon>Magnoliopsida</taxon>
        <taxon>Liliopsida</taxon>
        <taxon>Poales</taxon>
        <taxon>Poaceae</taxon>
        <taxon>PACMAD clade</taxon>
        <taxon>Panicoideae</taxon>
        <taxon>Panicodae</taxon>
        <taxon>Paniceae</taxon>
        <taxon>Cenchrinae</taxon>
        <taxon>Setaria</taxon>
    </lineage>
</organism>
<evidence type="ECO:0000256" key="2">
    <source>
        <dbReference type="ARBA" id="ARBA00022617"/>
    </source>
</evidence>
<dbReference type="PROSITE" id="PS00086">
    <property type="entry name" value="CYTOCHROME_P450"/>
    <property type="match status" value="1"/>
</dbReference>
<keyword evidence="3 7" id="KW-0479">Metal-binding</keyword>
<dbReference type="GO" id="GO:0004497">
    <property type="term" value="F:monooxygenase activity"/>
    <property type="evidence" value="ECO:0007669"/>
    <property type="project" value="UniProtKB-KW"/>
</dbReference>
<dbReference type="GO" id="GO:0005506">
    <property type="term" value="F:iron ion binding"/>
    <property type="evidence" value="ECO:0007669"/>
    <property type="project" value="InterPro"/>
</dbReference>
<dbReference type="KEGG" id="sita:101753074"/>